<keyword evidence="1" id="KW-0479">Metal-binding</keyword>
<reference evidence="9" key="2">
    <citation type="submission" date="2018-07" db="EMBL/GenBank/DDBJ databases">
        <authorList>
            <person name="Mckenzie S.K."/>
            <person name="Kronauer D.J.C."/>
        </authorList>
    </citation>
    <scope>NUCLEOTIDE SEQUENCE</scope>
    <source>
        <strain evidence="9">Clonal line C1</strain>
    </source>
</reference>
<dbReference type="InterPro" id="IPR036236">
    <property type="entry name" value="Znf_C2H2_sf"/>
</dbReference>
<evidence type="ECO:0000259" key="8">
    <source>
        <dbReference type="PROSITE" id="PS50157"/>
    </source>
</evidence>
<name>A0A3L8DUH5_OOCBI</name>
<dbReference type="FunFam" id="3.30.160.60:FF:000446">
    <property type="entry name" value="Zinc finger protein"/>
    <property type="match status" value="1"/>
</dbReference>
<keyword evidence="3 6" id="KW-0863">Zinc-finger</keyword>
<dbReference type="SMART" id="SM00355">
    <property type="entry name" value="ZnF_C2H2"/>
    <property type="match status" value="12"/>
</dbReference>
<evidence type="ECO:0000313" key="9">
    <source>
        <dbReference type="EMBL" id="RLU23823.1"/>
    </source>
</evidence>
<evidence type="ECO:0000256" key="7">
    <source>
        <dbReference type="SAM" id="MobiDB-lite"/>
    </source>
</evidence>
<accession>A0A3L8DUH5</accession>
<dbReference type="SUPFAM" id="SSF57667">
    <property type="entry name" value="beta-beta-alpha zinc fingers"/>
    <property type="match status" value="5"/>
</dbReference>
<evidence type="ECO:0000256" key="5">
    <source>
        <dbReference type="ARBA" id="ARBA00023242"/>
    </source>
</evidence>
<feature type="domain" description="C2H2-type" evidence="8">
    <location>
        <begin position="474"/>
        <end position="501"/>
    </location>
</feature>
<gene>
    <name evidence="9" type="ORF">DMN91_004031</name>
</gene>
<dbReference type="Gene3D" id="3.30.160.60">
    <property type="entry name" value="Classic Zinc Finger"/>
    <property type="match status" value="7"/>
</dbReference>
<dbReference type="GO" id="GO:0001228">
    <property type="term" value="F:DNA-binding transcription activator activity, RNA polymerase II-specific"/>
    <property type="evidence" value="ECO:0007669"/>
    <property type="project" value="TreeGrafter"/>
</dbReference>
<dbReference type="Proteomes" id="UP000279307">
    <property type="component" value="Chromosome 4"/>
</dbReference>
<keyword evidence="5" id="KW-0539">Nucleus</keyword>
<dbReference type="InterPro" id="IPR013087">
    <property type="entry name" value="Znf_C2H2_type"/>
</dbReference>
<comment type="caution">
    <text evidence="9">The sequence shown here is derived from an EMBL/GenBank/DDBJ whole genome shotgun (WGS) entry which is preliminary data.</text>
</comment>
<evidence type="ECO:0000256" key="2">
    <source>
        <dbReference type="ARBA" id="ARBA00022737"/>
    </source>
</evidence>
<dbReference type="PANTHER" id="PTHR24393">
    <property type="entry name" value="ZINC FINGER PROTEIN"/>
    <property type="match status" value="1"/>
</dbReference>
<organism evidence="9">
    <name type="scientific">Ooceraea biroi</name>
    <name type="common">Clonal raider ant</name>
    <name type="synonym">Cerapachys biroi</name>
    <dbReference type="NCBI Taxonomy" id="2015173"/>
    <lineage>
        <taxon>Eukaryota</taxon>
        <taxon>Metazoa</taxon>
        <taxon>Ecdysozoa</taxon>
        <taxon>Arthropoda</taxon>
        <taxon>Hexapoda</taxon>
        <taxon>Insecta</taxon>
        <taxon>Pterygota</taxon>
        <taxon>Neoptera</taxon>
        <taxon>Endopterygota</taxon>
        <taxon>Hymenoptera</taxon>
        <taxon>Apocrita</taxon>
        <taxon>Aculeata</taxon>
        <taxon>Formicoidea</taxon>
        <taxon>Formicidae</taxon>
        <taxon>Dorylinae</taxon>
        <taxon>Ooceraea</taxon>
    </lineage>
</organism>
<reference evidence="9" key="1">
    <citation type="journal article" date="2018" name="Genome Res.">
        <title>The genomic architecture and molecular evolution of ant odorant receptors.</title>
        <authorList>
            <person name="McKenzie S.K."/>
            <person name="Kronauer D.J.C."/>
        </authorList>
    </citation>
    <scope>NUCLEOTIDE SEQUENCE [LARGE SCALE GENOMIC DNA]</scope>
    <source>
        <strain evidence="9">Clonal line C1</strain>
    </source>
</reference>
<evidence type="ECO:0000256" key="1">
    <source>
        <dbReference type="ARBA" id="ARBA00022723"/>
    </source>
</evidence>
<dbReference type="AlphaFoldDB" id="A0A3L8DUH5"/>
<protein>
    <recommendedName>
        <fullName evidence="8">C2H2-type domain-containing protein</fullName>
    </recommendedName>
</protein>
<dbReference type="Pfam" id="PF00096">
    <property type="entry name" value="zf-C2H2"/>
    <property type="match status" value="4"/>
</dbReference>
<feature type="domain" description="C2H2-type" evidence="8">
    <location>
        <begin position="711"/>
        <end position="738"/>
    </location>
</feature>
<evidence type="ECO:0000256" key="4">
    <source>
        <dbReference type="ARBA" id="ARBA00022833"/>
    </source>
</evidence>
<dbReference type="EMBL" id="QOIP01000004">
    <property type="protein sequence ID" value="RLU23823.1"/>
    <property type="molecule type" value="Genomic_DNA"/>
</dbReference>
<feature type="domain" description="C2H2-type" evidence="8">
    <location>
        <begin position="739"/>
        <end position="762"/>
    </location>
</feature>
<feature type="domain" description="C2H2-type" evidence="8">
    <location>
        <begin position="795"/>
        <end position="817"/>
    </location>
</feature>
<evidence type="ECO:0000256" key="6">
    <source>
        <dbReference type="PROSITE-ProRule" id="PRU00042"/>
    </source>
</evidence>
<dbReference type="FunFam" id="3.30.160.60:FF:000110">
    <property type="entry name" value="Zinc finger protein-like"/>
    <property type="match status" value="1"/>
</dbReference>
<keyword evidence="4" id="KW-0862">Zinc</keyword>
<evidence type="ECO:0000256" key="3">
    <source>
        <dbReference type="ARBA" id="ARBA00022771"/>
    </source>
</evidence>
<feature type="domain" description="C2H2-type" evidence="8">
    <location>
        <begin position="655"/>
        <end position="682"/>
    </location>
</feature>
<dbReference type="OrthoDB" id="3437960at2759"/>
<keyword evidence="2" id="KW-0677">Repeat</keyword>
<dbReference type="PROSITE" id="PS00028">
    <property type="entry name" value="ZINC_FINGER_C2H2_1"/>
    <property type="match status" value="9"/>
</dbReference>
<dbReference type="GO" id="GO:0005634">
    <property type="term" value="C:nucleus"/>
    <property type="evidence" value="ECO:0007669"/>
    <property type="project" value="UniProtKB-SubCell"/>
</dbReference>
<feature type="domain" description="C2H2-type" evidence="8">
    <location>
        <begin position="765"/>
        <end position="792"/>
    </location>
</feature>
<dbReference type="GO" id="GO:0000978">
    <property type="term" value="F:RNA polymerase II cis-regulatory region sequence-specific DNA binding"/>
    <property type="evidence" value="ECO:0007669"/>
    <property type="project" value="TreeGrafter"/>
</dbReference>
<feature type="domain" description="C2H2-type" evidence="8">
    <location>
        <begin position="507"/>
        <end position="534"/>
    </location>
</feature>
<proteinExistence type="predicted"/>
<dbReference type="PANTHER" id="PTHR24393:SF34">
    <property type="entry name" value="PR_SET DOMAIN 13"/>
    <property type="match status" value="1"/>
</dbReference>
<feature type="domain" description="C2H2-type" evidence="8">
    <location>
        <begin position="574"/>
        <end position="601"/>
    </location>
</feature>
<feature type="region of interest" description="Disordered" evidence="7">
    <location>
        <begin position="841"/>
        <end position="868"/>
    </location>
</feature>
<feature type="domain" description="C2H2-type" evidence="8">
    <location>
        <begin position="683"/>
        <end position="710"/>
    </location>
</feature>
<sequence length="868" mass="96815">MTCQSHTDKNKEIACEPSITCLIRCSMKTSNSDQTLVITYAPPVLRVPSLLFTAVMADFAIHLSTFQLHFCVRHLFALNFVSNGFVVAVTKLLVSWTAMEEEGWTRRRIVCSQRSDSVTALIQHLDKCEQDFEDKMKPDILTDKLEKVRKHETKTNVLSEARVHRMNRSFLATMSDSGIVIVGDPQTIRVDENGEIKVVEKTGAEELQPDENSLDFKMSEGLSVNSLNGGTLKGPQSSQGSMAVPVSSADLERGTAPMEKSIIAVLPGGSEFLDGDAATLIDMDRINETEGIDEAGLLRVKRELCELEPDAVYSCTSCEMSFDSVLEHIKQFHDGQEVLLEMAEQLDDLGTMMPVNAAVPTMPEVTENLVNARQRQTMNTLRTEECVDSEGRLYTRKVVQIEKFWDRVPIQVTTQSQSTKAPMIEKFFSNVEGVKVREKRLATASVRMYRCNQCLQQFAKLGNFRVHACLRGNNRCEQCDQSFATPKALQLHAKVHDGEVDPSRKTFVCNTCGTEFCSHKSLRLHSRMHAPVRARHVDAPEGTPSATFTCPECGKTLSESYKDAHMTLHTGDSVTCAICNRKFDSADSLAMHAAVHVELAPPRSPTPIPAVRGAAMIAMASTTMAASSTTTMTPTTTTTTTTTTTIETADSQKPYQCQHCGRRFTRPHEKVKHERIHTGEKPHACEVCGKTFRVSYCLTLHMRTHTGVRPYACQHCGKRFKASSVYNHHLLTHGEERAYTCPYCPKTFKTRVQLAGHKNSHTKPFRCTECSRPFASLYAVRAHIQTHKKDNNLKFSCYVCGASYGRAFALKDHLKQHGQDVLAPPEPAREEEVRENFLLGEEEVEEDELVVPSPPLPVVTRSSDMDTD</sequence>
<dbReference type="FunFam" id="3.30.160.60:FF:000624">
    <property type="entry name" value="zinc finger protein 697"/>
    <property type="match status" value="1"/>
</dbReference>
<dbReference type="PROSITE" id="PS50157">
    <property type="entry name" value="ZINC_FINGER_C2H2_2"/>
    <property type="match status" value="9"/>
</dbReference>
<dbReference type="GO" id="GO:0008270">
    <property type="term" value="F:zinc ion binding"/>
    <property type="evidence" value="ECO:0007669"/>
    <property type="project" value="UniProtKB-KW"/>
</dbReference>